<dbReference type="GO" id="GO:0005737">
    <property type="term" value="C:cytoplasm"/>
    <property type="evidence" value="ECO:0007669"/>
    <property type="project" value="TreeGrafter"/>
</dbReference>
<protein>
    <recommendedName>
        <fullName evidence="3">Phospholipase/carboxylesterase/thioesterase domain-containing protein</fullName>
    </recommendedName>
</protein>
<dbReference type="EMBL" id="HBIU01013739">
    <property type="protein sequence ID" value="CAE0627654.1"/>
    <property type="molecule type" value="Transcribed_RNA"/>
</dbReference>
<dbReference type="InterPro" id="IPR050565">
    <property type="entry name" value="LYPA1-2/EST-like"/>
</dbReference>
<comment type="similarity">
    <text evidence="1">Belongs to the AB hydrolase superfamily. AB hydrolase 2 family.</text>
</comment>
<dbReference type="GO" id="GO:0052689">
    <property type="term" value="F:carboxylic ester hydrolase activity"/>
    <property type="evidence" value="ECO:0007669"/>
    <property type="project" value="TreeGrafter"/>
</dbReference>
<dbReference type="PANTHER" id="PTHR10655">
    <property type="entry name" value="LYSOPHOSPHOLIPASE-RELATED"/>
    <property type="match status" value="1"/>
</dbReference>
<dbReference type="InterPro" id="IPR003140">
    <property type="entry name" value="PLipase/COase/thioEstase"/>
</dbReference>
<dbReference type="SUPFAM" id="SSF53474">
    <property type="entry name" value="alpha/beta-Hydrolases"/>
    <property type="match status" value="1"/>
</dbReference>
<dbReference type="PANTHER" id="PTHR10655:SF17">
    <property type="entry name" value="LYSOPHOSPHOLIPASE-LIKE PROTEIN 1"/>
    <property type="match status" value="1"/>
</dbReference>
<dbReference type="AlphaFoldDB" id="A0A6V1K3U7"/>
<dbReference type="GO" id="GO:0008474">
    <property type="term" value="F:palmitoyl-(protein) hydrolase activity"/>
    <property type="evidence" value="ECO:0007669"/>
    <property type="project" value="TreeGrafter"/>
</dbReference>
<evidence type="ECO:0000256" key="2">
    <source>
        <dbReference type="ARBA" id="ARBA00022801"/>
    </source>
</evidence>
<dbReference type="InterPro" id="IPR029058">
    <property type="entry name" value="AB_hydrolase_fold"/>
</dbReference>
<accession>A0A6V1K3U7</accession>
<feature type="domain" description="Phospholipase/carboxylesterase/thioesterase" evidence="3">
    <location>
        <begin position="88"/>
        <end position="296"/>
    </location>
</feature>
<dbReference type="Gene3D" id="3.40.50.1820">
    <property type="entry name" value="alpha/beta hydrolase"/>
    <property type="match status" value="1"/>
</dbReference>
<keyword evidence="2" id="KW-0378">Hydrolase</keyword>
<gene>
    <name evidence="4" type="ORF">HAKA00212_LOCUS6332</name>
</gene>
<reference evidence="4" key="1">
    <citation type="submission" date="2021-01" db="EMBL/GenBank/DDBJ databases">
        <authorList>
            <person name="Corre E."/>
            <person name="Pelletier E."/>
            <person name="Niang G."/>
            <person name="Scheremetjew M."/>
            <person name="Finn R."/>
            <person name="Kale V."/>
            <person name="Holt S."/>
            <person name="Cochrane G."/>
            <person name="Meng A."/>
            <person name="Brown T."/>
            <person name="Cohen L."/>
        </authorList>
    </citation>
    <scope>NUCLEOTIDE SEQUENCE</scope>
    <source>
        <strain evidence="4">CCMP3107</strain>
    </source>
</reference>
<organism evidence="4">
    <name type="scientific">Heterosigma akashiwo</name>
    <name type="common">Chromophytic alga</name>
    <name type="synonym">Heterosigma carterae</name>
    <dbReference type="NCBI Taxonomy" id="2829"/>
    <lineage>
        <taxon>Eukaryota</taxon>
        <taxon>Sar</taxon>
        <taxon>Stramenopiles</taxon>
        <taxon>Ochrophyta</taxon>
        <taxon>Raphidophyceae</taxon>
        <taxon>Chattonellales</taxon>
        <taxon>Chattonellaceae</taxon>
        <taxon>Heterosigma</taxon>
    </lineage>
</organism>
<proteinExistence type="inferred from homology"/>
<sequence length="302" mass="32709">MKKSWDAPRLLSFVFRLAFLMPLLLPFRSCLAFGKTSSNLQVIRSGSFFPRTLRAGASNQGSIRMSSSEKVKASRGDSIGGDGITLIPEDEEYTNVVVWNHGLGDTAMGWYSAMPAFGLTKTKFILPTAPTRPITLNMGMAMPGWSDIRGLDKEDDEDEPGFEESRARIESIVRSEVDKGISPSKIVVGGFSQGGALALYYSLQNTHGIAGCVGFSSWLPLSAKFPAAVSDAARGGLKILQCHGDADEVVRTAWGKLSHEKIKGELGFADAAWEEYPGMAHSACDEELQRCAEFLKGLFGQS</sequence>
<evidence type="ECO:0000256" key="1">
    <source>
        <dbReference type="ARBA" id="ARBA00006499"/>
    </source>
</evidence>
<evidence type="ECO:0000259" key="3">
    <source>
        <dbReference type="Pfam" id="PF02230"/>
    </source>
</evidence>
<evidence type="ECO:0000313" key="4">
    <source>
        <dbReference type="EMBL" id="CAE0627654.1"/>
    </source>
</evidence>
<dbReference type="Pfam" id="PF02230">
    <property type="entry name" value="Abhydrolase_2"/>
    <property type="match status" value="1"/>
</dbReference>
<name>A0A6V1K3U7_HETAK</name>